<sequence length="156" mass="17602">MATTVSQESPLSDEATVRFLRGLWQLNRRLQQDIEPLLAERQLDLRRFFILSAVRRGTQYPKALAEELQLPSTLLSRYLDQLCTLDYLERRIDTQDSRRTCLSLTPAGQTAFEAAANAIKRHTSSRLNQLSATTLTALLDAMELLGAADPAQEIKK</sequence>
<comment type="caution">
    <text evidence="2">The sequence shown here is derived from an EMBL/GenBank/DDBJ whole genome shotgun (WGS) entry which is preliminary data.</text>
</comment>
<dbReference type="Proteomes" id="UP001595952">
    <property type="component" value="Unassembled WGS sequence"/>
</dbReference>
<dbReference type="InterPro" id="IPR036390">
    <property type="entry name" value="WH_DNA-bd_sf"/>
</dbReference>
<gene>
    <name evidence="2" type="ORF">ACFO0D_04360</name>
</gene>
<dbReference type="InterPro" id="IPR039422">
    <property type="entry name" value="MarR/SlyA-like"/>
</dbReference>
<dbReference type="PROSITE" id="PS50995">
    <property type="entry name" value="HTH_MARR_2"/>
    <property type="match status" value="1"/>
</dbReference>
<dbReference type="EMBL" id="JBHSEI010000001">
    <property type="protein sequence ID" value="MFC4637571.1"/>
    <property type="molecule type" value="Genomic_DNA"/>
</dbReference>
<evidence type="ECO:0000259" key="1">
    <source>
        <dbReference type="PROSITE" id="PS50995"/>
    </source>
</evidence>
<proteinExistence type="predicted"/>
<reference evidence="3" key="1">
    <citation type="journal article" date="2019" name="Int. J. Syst. Evol. Microbiol.">
        <title>The Global Catalogue of Microorganisms (GCM) 10K type strain sequencing project: providing services to taxonomists for standard genome sequencing and annotation.</title>
        <authorList>
            <consortium name="The Broad Institute Genomics Platform"/>
            <consortium name="The Broad Institute Genome Sequencing Center for Infectious Disease"/>
            <person name="Wu L."/>
            <person name="Ma J."/>
        </authorList>
    </citation>
    <scope>NUCLEOTIDE SEQUENCE [LARGE SCALE GENOMIC DNA]</scope>
    <source>
        <strain evidence="3">CCUG 55995</strain>
    </source>
</reference>
<organism evidence="2 3">
    <name type="scientific">Deinococcus hohokamensis</name>
    <dbReference type="NCBI Taxonomy" id="309883"/>
    <lineage>
        <taxon>Bacteria</taxon>
        <taxon>Thermotogati</taxon>
        <taxon>Deinococcota</taxon>
        <taxon>Deinococci</taxon>
        <taxon>Deinococcales</taxon>
        <taxon>Deinococcaceae</taxon>
        <taxon>Deinococcus</taxon>
    </lineage>
</organism>
<dbReference type="SUPFAM" id="SSF46785">
    <property type="entry name" value="Winged helix' DNA-binding domain"/>
    <property type="match status" value="1"/>
</dbReference>
<dbReference type="InterPro" id="IPR027395">
    <property type="entry name" value="WH_DNA-bd_dom"/>
</dbReference>
<name>A0ABV9I5E3_9DEIO</name>
<protein>
    <submittedName>
        <fullName evidence="2">MarR family winged helix-turn-helix transcriptional regulator</fullName>
    </submittedName>
</protein>
<dbReference type="PANTHER" id="PTHR33164">
    <property type="entry name" value="TRANSCRIPTIONAL REGULATOR, MARR FAMILY"/>
    <property type="match status" value="1"/>
</dbReference>
<keyword evidence="3" id="KW-1185">Reference proteome</keyword>
<dbReference type="InterPro" id="IPR000835">
    <property type="entry name" value="HTH_MarR-typ"/>
</dbReference>
<dbReference type="PANTHER" id="PTHR33164:SF43">
    <property type="entry name" value="HTH-TYPE TRANSCRIPTIONAL REPRESSOR YETL"/>
    <property type="match status" value="1"/>
</dbReference>
<evidence type="ECO:0000313" key="3">
    <source>
        <dbReference type="Proteomes" id="UP001595952"/>
    </source>
</evidence>
<feature type="domain" description="HTH marR-type" evidence="1">
    <location>
        <begin position="16"/>
        <end position="147"/>
    </location>
</feature>
<dbReference type="RefSeq" id="WP_380060585.1">
    <property type="nucleotide sequence ID" value="NZ_JBHSEI010000001.1"/>
</dbReference>
<dbReference type="Gene3D" id="1.10.10.10">
    <property type="entry name" value="Winged helix-like DNA-binding domain superfamily/Winged helix DNA-binding domain"/>
    <property type="match status" value="1"/>
</dbReference>
<accession>A0ABV9I5E3</accession>
<evidence type="ECO:0000313" key="2">
    <source>
        <dbReference type="EMBL" id="MFC4637571.1"/>
    </source>
</evidence>
<dbReference type="InterPro" id="IPR036388">
    <property type="entry name" value="WH-like_DNA-bd_sf"/>
</dbReference>
<dbReference type="Pfam" id="PF13601">
    <property type="entry name" value="HTH_34"/>
    <property type="match status" value="1"/>
</dbReference>
<dbReference type="SMART" id="SM00347">
    <property type="entry name" value="HTH_MARR"/>
    <property type="match status" value="1"/>
</dbReference>